<comment type="caution">
    <text evidence="1">The sequence shown here is derived from an EMBL/GenBank/DDBJ whole genome shotgun (WGS) entry which is preliminary data.</text>
</comment>
<evidence type="ECO:0000313" key="2">
    <source>
        <dbReference type="Proteomes" id="UP000016960"/>
    </source>
</evidence>
<protein>
    <submittedName>
        <fullName evidence="1">Uncharacterized protein</fullName>
    </submittedName>
</protein>
<proteinExistence type="predicted"/>
<gene>
    <name evidence="1" type="ORF">KR51_00028220</name>
</gene>
<name>U5DJS1_9CHRO</name>
<sequence length="47" mass="5128">MVANDTSQLVPFQVTSVCWLSSNNVIVVLLQWGYEGKKTTVGQDALS</sequence>
<reference evidence="1 2" key="1">
    <citation type="submission" date="2013-05" db="EMBL/GenBank/DDBJ databases">
        <title>Draft genome sequence of Rubidibacter lacunae KORDI 51-2.</title>
        <authorList>
            <person name="Choi D.H."/>
            <person name="Noh J.H."/>
            <person name="Kwon K.-K."/>
            <person name="Lee J.-H."/>
            <person name="Ryu J.-Y."/>
        </authorList>
    </citation>
    <scope>NUCLEOTIDE SEQUENCE [LARGE SCALE GENOMIC DNA]</scope>
    <source>
        <strain evidence="1 2">KORDI 51-2</strain>
    </source>
</reference>
<keyword evidence="2" id="KW-1185">Reference proteome</keyword>
<dbReference type="AlphaFoldDB" id="U5DJS1"/>
<organism evidence="1 2">
    <name type="scientific">Rubidibacter lacunae KORDI 51-2</name>
    <dbReference type="NCBI Taxonomy" id="582515"/>
    <lineage>
        <taxon>Bacteria</taxon>
        <taxon>Bacillati</taxon>
        <taxon>Cyanobacteriota</taxon>
        <taxon>Cyanophyceae</taxon>
        <taxon>Oscillatoriophycideae</taxon>
        <taxon>Chroococcales</taxon>
        <taxon>Aphanothecaceae</taxon>
        <taxon>Rubidibacter</taxon>
    </lineage>
</organism>
<dbReference type="EMBL" id="ASSJ01000070">
    <property type="protein sequence ID" value="ERN40829.1"/>
    <property type="molecule type" value="Genomic_DNA"/>
</dbReference>
<accession>U5DJS1</accession>
<dbReference type="InParanoid" id="U5DJS1"/>
<dbReference type="Proteomes" id="UP000016960">
    <property type="component" value="Unassembled WGS sequence"/>
</dbReference>
<evidence type="ECO:0000313" key="1">
    <source>
        <dbReference type="EMBL" id="ERN40829.1"/>
    </source>
</evidence>